<proteinExistence type="inferred from homology"/>
<keyword evidence="8 11" id="KW-0408">Iron</keyword>
<dbReference type="PANTHER" id="PTHR24282">
    <property type="entry name" value="CYTOCHROME P450 FAMILY MEMBER"/>
    <property type="match status" value="1"/>
</dbReference>
<keyword evidence="3 11" id="KW-0349">Heme</keyword>
<dbReference type="InterPro" id="IPR017972">
    <property type="entry name" value="Cyt_P450_CS"/>
</dbReference>
<dbReference type="GO" id="GO:0020037">
    <property type="term" value="F:heme binding"/>
    <property type="evidence" value="ECO:0007669"/>
    <property type="project" value="InterPro"/>
</dbReference>
<feature type="transmembrane region" description="Helical" evidence="13">
    <location>
        <begin position="6"/>
        <end position="28"/>
    </location>
</feature>
<accession>A0A2I0B097</accession>
<dbReference type="GO" id="GO:0004497">
    <property type="term" value="F:monooxygenase activity"/>
    <property type="evidence" value="ECO:0007669"/>
    <property type="project" value="UniProtKB-KW"/>
</dbReference>
<evidence type="ECO:0000256" key="3">
    <source>
        <dbReference type="ARBA" id="ARBA00022617"/>
    </source>
</evidence>
<dbReference type="STRING" id="1088818.A0A2I0B097"/>
<evidence type="ECO:0000256" key="2">
    <source>
        <dbReference type="ARBA" id="ARBA00010617"/>
    </source>
</evidence>
<dbReference type="Proteomes" id="UP000236161">
    <property type="component" value="Unassembled WGS sequence"/>
</dbReference>
<sequence>MADGLLLRWGWWCAAAAVAVAFSFWRAAEWLWLRPRRLERALKGQGLQGSRYRFPFGDLKEDVQLIREASRTPIPLSHRIVPRVAPDLQRRLELYGGKNKMPYGWFGTYPRVIIMDQEVVREALSNKSGHVEKPRASSVEKLLISGIGSHIGEKWAERRRIINPAFQAERLKRMMPVFSSCCDELISEWENLIGNSGTYELNVWPEFQRFTSNVISQAAFGSSYKEGQRIFELQREQAQLVIENAQNLSIPLFRFIPTQTNRRRNEIQREVVALLKSMIEKRDRAIRNGEVIHDDYLGLLMDSNSRHSEEKRDNLRHIKLSEDDIVDECKLLYFAGHETITVLLTWTMILLSIHRSWQEQAREEVLQVFGQNKPDSDGLNRLKIVTMILHEVLRLYPPAIVLARQIYKELKLGEITFPPGVQLLLPIIFIHHSKEFWGEDAEEFNPERFAAGISKATKNQLIFFPFGWGPRICIGQSFSLIEAKMVLAKILQCFSIELSPAYAHAPITLLTLQPQYGAQVILHKI</sequence>
<keyword evidence="5 11" id="KW-0479">Metal-binding</keyword>
<dbReference type="InterPro" id="IPR050665">
    <property type="entry name" value="Cytochrome_P450_Monooxygen"/>
</dbReference>
<dbReference type="PROSITE" id="PS00086">
    <property type="entry name" value="CYTOCHROME_P450"/>
    <property type="match status" value="1"/>
</dbReference>
<dbReference type="GO" id="GO:0016020">
    <property type="term" value="C:membrane"/>
    <property type="evidence" value="ECO:0007669"/>
    <property type="project" value="UniProtKB-SubCell"/>
</dbReference>
<keyword evidence="4 13" id="KW-0812">Transmembrane</keyword>
<evidence type="ECO:0000256" key="9">
    <source>
        <dbReference type="ARBA" id="ARBA00023033"/>
    </source>
</evidence>
<gene>
    <name evidence="14" type="primary">CYP72A1</name>
    <name evidence="14" type="ORF">AXF42_Ash006111</name>
</gene>
<evidence type="ECO:0000256" key="8">
    <source>
        <dbReference type="ARBA" id="ARBA00023004"/>
    </source>
</evidence>
<evidence type="ECO:0000256" key="11">
    <source>
        <dbReference type="PIRSR" id="PIRSR602401-1"/>
    </source>
</evidence>
<evidence type="ECO:0000256" key="10">
    <source>
        <dbReference type="ARBA" id="ARBA00023136"/>
    </source>
</evidence>
<dbReference type="SUPFAM" id="SSF48264">
    <property type="entry name" value="Cytochrome P450"/>
    <property type="match status" value="1"/>
</dbReference>
<evidence type="ECO:0000256" key="1">
    <source>
        <dbReference type="ARBA" id="ARBA00004370"/>
    </source>
</evidence>
<evidence type="ECO:0000256" key="13">
    <source>
        <dbReference type="SAM" id="Phobius"/>
    </source>
</evidence>
<keyword evidence="15" id="KW-1185">Reference proteome</keyword>
<dbReference type="AlphaFoldDB" id="A0A2I0B097"/>
<feature type="binding site" description="axial binding residue" evidence="11">
    <location>
        <position position="473"/>
    </location>
    <ligand>
        <name>heme</name>
        <dbReference type="ChEBI" id="CHEBI:30413"/>
    </ligand>
    <ligandPart>
        <name>Fe</name>
        <dbReference type="ChEBI" id="CHEBI:18248"/>
    </ligandPart>
</feature>
<dbReference type="GO" id="GO:0006629">
    <property type="term" value="P:lipid metabolic process"/>
    <property type="evidence" value="ECO:0007669"/>
    <property type="project" value="UniProtKB-ARBA"/>
</dbReference>
<dbReference type="PRINTS" id="PR00385">
    <property type="entry name" value="P450"/>
</dbReference>
<evidence type="ECO:0000256" key="4">
    <source>
        <dbReference type="ARBA" id="ARBA00022692"/>
    </source>
</evidence>
<evidence type="ECO:0000256" key="12">
    <source>
        <dbReference type="RuleBase" id="RU000461"/>
    </source>
</evidence>
<dbReference type="InterPro" id="IPR002401">
    <property type="entry name" value="Cyt_P450_E_grp-I"/>
</dbReference>
<protein>
    <submittedName>
        <fullName evidence="14">Secologanin synthase</fullName>
    </submittedName>
</protein>
<evidence type="ECO:0000256" key="7">
    <source>
        <dbReference type="ARBA" id="ARBA00023002"/>
    </source>
</evidence>
<evidence type="ECO:0000313" key="15">
    <source>
        <dbReference type="Proteomes" id="UP000236161"/>
    </source>
</evidence>
<evidence type="ECO:0000256" key="5">
    <source>
        <dbReference type="ARBA" id="ARBA00022723"/>
    </source>
</evidence>
<name>A0A2I0B097_9ASPA</name>
<evidence type="ECO:0000256" key="6">
    <source>
        <dbReference type="ARBA" id="ARBA00022989"/>
    </source>
</evidence>
<dbReference type="OrthoDB" id="1470350at2759"/>
<reference evidence="14 15" key="1">
    <citation type="journal article" date="2017" name="Nature">
        <title>The Apostasia genome and the evolution of orchids.</title>
        <authorList>
            <person name="Zhang G.Q."/>
            <person name="Liu K.W."/>
            <person name="Li Z."/>
            <person name="Lohaus R."/>
            <person name="Hsiao Y.Y."/>
            <person name="Niu S.C."/>
            <person name="Wang J.Y."/>
            <person name="Lin Y.C."/>
            <person name="Xu Q."/>
            <person name="Chen L.J."/>
            <person name="Yoshida K."/>
            <person name="Fujiwara S."/>
            <person name="Wang Z.W."/>
            <person name="Zhang Y.Q."/>
            <person name="Mitsuda N."/>
            <person name="Wang M."/>
            <person name="Liu G.H."/>
            <person name="Pecoraro L."/>
            <person name="Huang H.X."/>
            <person name="Xiao X.J."/>
            <person name="Lin M."/>
            <person name="Wu X.Y."/>
            <person name="Wu W.L."/>
            <person name="Chen Y.Y."/>
            <person name="Chang S.B."/>
            <person name="Sakamoto S."/>
            <person name="Ohme-Takagi M."/>
            <person name="Yagi M."/>
            <person name="Zeng S.J."/>
            <person name="Shen C.Y."/>
            <person name="Yeh C.M."/>
            <person name="Luo Y.B."/>
            <person name="Tsai W.C."/>
            <person name="Van de Peer Y."/>
            <person name="Liu Z.J."/>
        </authorList>
    </citation>
    <scope>NUCLEOTIDE SEQUENCE [LARGE SCALE GENOMIC DNA]</scope>
    <source>
        <strain evidence="15">cv. Shenzhen</strain>
        <tissue evidence="14">Stem</tissue>
    </source>
</reference>
<dbReference type="Pfam" id="PF00067">
    <property type="entry name" value="p450"/>
    <property type="match status" value="1"/>
</dbReference>
<organism evidence="14 15">
    <name type="scientific">Apostasia shenzhenica</name>
    <dbReference type="NCBI Taxonomy" id="1088818"/>
    <lineage>
        <taxon>Eukaryota</taxon>
        <taxon>Viridiplantae</taxon>
        <taxon>Streptophyta</taxon>
        <taxon>Embryophyta</taxon>
        <taxon>Tracheophyta</taxon>
        <taxon>Spermatophyta</taxon>
        <taxon>Magnoliopsida</taxon>
        <taxon>Liliopsida</taxon>
        <taxon>Asparagales</taxon>
        <taxon>Orchidaceae</taxon>
        <taxon>Apostasioideae</taxon>
        <taxon>Apostasia</taxon>
    </lineage>
</organism>
<dbReference type="InterPro" id="IPR036396">
    <property type="entry name" value="Cyt_P450_sf"/>
</dbReference>
<evidence type="ECO:0000313" key="14">
    <source>
        <dbReference type="EMBL" id="PKA61214.1"/>
    </source>
</evidence>
<keyword evidence="6 13" id="KW-1133">Transmembrane helix</keyword>
<comment type="cofactor">
    <cofactor evidence="11">
        <name>heme</name>
        <dbReference type="ChEBI" id="CHEBI:30413"/>
    </cofactor>
</comment>
<keyword evidence="10 13" id="KW-0472">Membrane</keyword>
<dbReference type="PANTHER" id="PTHR24282:SF255">
    <property type="entry name" value="CYTOCHROME P450 72A11-RELATED"/>
    <property type="match status" value="1"/>
</dbReference>
<dbReference type="InterPro" id="IPR001128">
    <property type="entry name" value="Cyt_P450"/>
</dbReference>
<comment type="similarity">
    <text evidence="2 12">Belongs to the cytochrome P450 family.</text>
</comment>
<dbReference type="Gene3D" id="1.10.630.10">
    <property type="entry name" value="Cytochrome P450"/>
    <property type="match status" value="1"/>
</dbReference>
<dbReference type="PRINTS" id="PR00463">
    <property type="entry name" value="EP450I"/>
</dbReference>
<keyword evidence="7 12" id="KW-0560">Oxidoreductase</keyword>
<dbReference type="GO" id="GO:0005506">
    <property type="term" value="F:iron ion binding"/>
    <property type="evidence" value="ECO:0007669"/>
    <property type="project" value="InterPro"/>
</dbReference>
<comment type="subcellular location">
    <subcellularLocation>
        <location evidence="1">Membrane</location>
    </subcellularLocation>
</comment>
<dbReference type="EMBL" id="KZ451932">
    <property type="protein sequence ID" value="PKA61214.1"/>
    <property type="molecule type" value="Genomic_DNA"/>
</dbReference>
<keyword evidence="9 12" id="KW-0503">Monooxygenase</keyword>
<dbReference type="GO" id="GO:0016705">
    <property type="term" value="F:oxidoreductase activity, acting on paired donors, with incorporation or reduction of molecular oxygen"/>
    <property type="evidence" value="ECO:0007669"/>
    <property type="project" value="InterPro"/>
</dbReference>